<dbReference type="EMBL" id="CM023481">
    <property type="protein sequence ID" value="KAH6946913.1"/>
    <property type="molecule type" value="Genomic_DNA"/>
</dbReference>
<dbReference type="Proteomes" id="UP000821845">
    <property type="component" value="Chromosome 1"/>
</dbReference>
<proteinExistence type="predicted"/>
<reference evidence="1" key="1">
    <citation type="submission" date="2020-05" db="EMBL/GenBank/DDBJ databases">
        <title>Large-scale comparative analyses of tick genomes elucidate their genetic diversity and vector capacities.</title>
        <authorList>
            <person name="Jia N."/>
            <person name="Wang J."/>
            <person name="Shi W."/>
            <person name="Du L."/>
            <person name="Sun Y."/>
            <person name="Zhan W."/>
            <person name="Jiang J."/>
            <person name="Wang Q."/>
            <person name="Zhang B."/>
            <person name="Ji P."/>
            <person name="Sakyi L.B."/>
            <person name="Cui X."/>
            <person name="Yuan T."/>
            <person name="Jiang B."/>
            <person name="Yang W."/>
            <person name="Lam T.T.-Y."/>
            <person name="Chang Q."/>
            <person name="Ding S."/>
            <person name="Wang X."/>
            <person name="Zhu J."/>
            <person name="Ruan X."/>
            <person name="Zhao L."/>
            <person name="Wei J."/>
            <person name="Que T."/>
            <person name="Du C."/>
            <person name="Cheng J."/>
            <person name="Dai P."/>
            <person name="Han X."/>
            <person name="Huang E."/>
            <person name="Gao Y."/>
            <person name="Liu J."/>
            <person name="Shao H."/>
            <person name="Ye R."/>
            <person name="Li L."/>
            <person name="Wei W."/>
            <person name="Wang X."/>
            <person name="Wang C."/>
            <person name="Yang T."/>
            <person name="Huo Q."/>
            <person name="Li W."/>
            <person name="Guo W."/>
            <person name="Chen H."/>
            <person name="Zhou L."/>
            <person name="Ni X."/>
            <person name="Tian J."/>
            <person name="Zhou Y."/>
            <person name="Sheng Y."/>
            <person name="Liu T."/>
            <person name="Pan Y."/>
            <person name="Xia L."/>
            <person name="Li J."/>
            <person name="Zhao F."/>
            <person name="Cao W."/>
        </authorList>
    </citation>
    <scope>NUCLEOTIDE SEQUENCE</scope>
    <source>
        <strain evidence="1">Hyas-2018</strain>
    </source>
</reference>
<evidence type="ECO:0000313" key="2">
    <source>
        <dbReference type="Proteomes" id="UP000821845"/>
    </source>
</evidence>
<gene>
    <name evidence="1" type="ORF">HPB50_016138</name>
</gene>
<keyword evidence="2" id="KW-1185">Reference proteome</keyword>
<comment type="caution">
    <text evidence="1">The sequence shown here is derived from an EMBL/GenBank/DDBJ whole genome shotgun (WGS) entry which is preliminary data.</text>
</comment>
<name>A0ACB7TIX5_HYAAI</name>
<accession>A0ACB7TIX5</accession>
<evidence type="ECO:0000313" key="1">
    <source>
        <dbReference type="EMBL" id="KAH6946913.1"/>
    </source>
</evidence>
<protein>
    <submittedName>
        <fullName evidence="1">Uncharacterized protein</fullName>
    </submittedName>
</protein>
<organism evidence="1 2">
    <name type="scientific">Hyalomma asiaticum</name>
    <name type="common">Tick</name>
    <dbReference type="NCBI Taxonomy" id="266040"/>
    <lineage>
        <taxon>Eukaryota</taxon>
        <taxon>Metazoa</taxon>
        <taxon>Ecdysozoa</taxon>
        <taxon>Arthropoda</taxon>
        <taxon>Chelicerata</taxon>
        <taxon>Arachnida</taxon>
        <taxon>Acari</taxon>
        <taxon>Parasitiformes</taxon>
        <taxon>Ixodida</taxon>
        <taxon>Ixodoidea</taxon>
        <taxon>Ixodidae</taxon>
        <taxon>Hyalomminae</taxon>
        <taxon>Hyalomma</taxon>
    </lineage>
</organism>
<sequence length="158" mass="16515">MMKETIQKLTAAIAELKNARSVCAATPTTDNAANAVASSLLQPVGAGNNEGASAPKKRAVVREGPELDDIKSTLSAIKESLHFLGESMALMQSTLAAHGNRLGQMEHYLDHVVAPAVAADKPPVSQHTITPSPPPHTAFLHPLGAQADPNMLQDGQAK</sequence>